<dbReference type="STRING" id="1867956.BJF95_14905"/>
<feature type="transmembrane region" description="Helical" evidence="1">
    <location>
        <begin position="6"/>
        <end position="25"/>
    </location>
</feature>
<dbReference type="InterPro" id="IPR052189">
    <property type="entry name" value="L-asp_N-monooxygenase_NS-form"/>
</dbReference>
<evidence type="ECO:0000259" key="2">
    <source>
        <dbReference type="Pfam" id="PF13454"/>
    </source>
</evidence>
<dbReference type="OrthoDB" id="101972at2"/>
<dbReference type="SUPFAM" id="SSF51905">
    <property type="entry name" value="FAD/NAD(P)-binding domain"/>
    <property type="match status" value="1"/>
</dbReference>
<proteinExistence type="predicted"/>
<evidence type="ECO:0000313" key="4">
    <source>
        <dbReference type="Proteomes" id="UP000186894"/>
    </source>
</evidence>
<dbReference type="InterPro" id="IPR036188">
    <property type="entry name" value="FAD/NAD-bd_sf"/>
</dbReference>
<evidence type="ECO:0000313" key="3">
    <source>
        <dbReference type="EMBL" id="OLP46000.1"/>
    </source>
</evidence>
<keyword evidence="1" id="KW-0812">Transmembrane</keyword>
<name>A0A1Q8ZVA1_9HYPH</name>
<sequence length="475" mass="51027">MTSSKPVVAIVGGGFTGAVLAIHLAKRYGGSKAVRIVVFEPRDRLGAGLAYSTVEPTHRINVPAGRMTVYPDDPESFLRFATDAGVFEQDRDVFAKSGLPYPRRSVFGDYVTAQITPYLHSGVIEHRRTSVSAIEKATHGWLLRGVDGSTVSADVAVIATSHPAPMLPSAFAKVKDHPKFIADATRDNALDTIEANDRILLVGNGLTSADVIATLNANGHRGGILAISRRGLRSRGHAASDQEPFGDFLSPPSVRASDLLHRVRIALRQAQNAGLSWHAVLDALRTQGQQIWQALPVAERRRLARFVRPFWDVHRFRIAPQVEHVLDEAIKTGQLSIRAGSVQTAALAGQGFDVRLRDKGNREPSPLHVDAIIVTTGPAHGGILRSQPFLDGLHDAGVLSTCETGLGIACNLNAVARDQRGMAVPGMFIAGPLARGTFGELMGLPQVTEHAIFVADQVADYIGLGTTPDWHKQAS</sequence>
<keyword evidence="1" id="KW-0472">Membrane</keyword>
<comment type="caution">
    <text evidence="3">The sequence shown here is derived from an EMBL/GenBank/DDBJ whole genome shotgun (WGS) entry which is preliminary data.</text>
</comment>
<dbReference type="GO" id="GO:0016787">
    <property type="term" value="F:hydrolase activity"/>
    <property type="evidence" value="ECO:0007669"/>
    <property type="project" value="UniProtKB-KW"/>
</dbReference>
<dbReference type="EMBL" id="MKIM01000023">
    <property type="protein sequence ID" value="OLP46000.1"/>
    <property type="molecule type" value="Genomic_DNA"/>
</dbReference>
<accession>A0A1Q8ZVA1</accession>
<dbReference type="Gene3D" id="3.50.50.60">
    <property type="entry name" value="FAD/NAD(P)-binding domain"/>
    <property type="match status" value="1"/>
</dbReference>
<protein>
    <submittedName>
        <fullName evidence="3">Hydroxyacylglutathione hydrolase</fullName>
    </submittedName>
</protein>
<dbReference type="RefSeq" id="WP_075638465.1">
    <property type="nucleotide sequence ID" value="NZ_MKIM01000023.1"/>
</dbReference>
<dbReference type="PANTHER" id="PTHR40254">
    <property type="entry name" value="BLR0577 PROTEIN"/>
    <property type="match status" value="1"/>
</dbReference>
<dbReference type="Proteomes" id="UP000186894">
    <property type="component" value="Unassembled WGS sequence"/>
</dbReference>
<dbReference type="InterPro" id="IPR038732">
    <property type="entry name" value="HpyO/CreE_NAD-binding"/>
</dbReference>
<keyword evidence="3" id="KW-0378">Hydrolase</keyword>
<reference evidence="3 4" key="1">
    <citation type="submission" date="2016-09" db="EMBL/GenBank/DDBJ databases">
        <title>Rhizobium oryziradicis sp. nov., isolated from the root of rice.</title>
        <authorList>
            <person name="Zhao J."/>
            <person name="Zhang X."/>
        </authorList>
    </citation>
    <scope>NUCLEOTIDE SEQUENCE [LARGE SCALE GENOMIC DNA]</scope>
    <source>
        <strain evidence="3 4">N19</strain>
    </source>
</reference>
<dbReference type="Pfam" id="PF13454">
    <property type="entry name" value="NAD_binding_9"/>
    <property type="match status" value="1"/>
</dbReference>
<dbReference type="PANTHER" id="PTHR40254:SF1">
    <property type="entry name" value="BLR0577 PROTEIN"/>
    <property type="match status" value="1"/>
</dbReference>
<dbReference type="AlphaFoldDB" id="A0A1Q8ZVA1"/>
<organism evidence="3 4">
    <name type="scientific">Rhizobium oryziradicis</name>
    <dbReference type="NCBI Taxonomy" id="1867956"/>
    <lineage>
        <taxon>Bacteria</taxon>
        <taxon>Pseudomonadati</taxon>
        <taxon>Pseudomonadota</taxon>
        <taxon>Alphaproteobacteria</taxon>
        <taxon>Hyphomicrobiales</taxon>
        <taxon>Rhizobiaceae</taxon>
        <taxon>Rhizobium/Agrobacterium group</taxon>
        <taxon>Rhizobium</taxon>
    </lineage>
</organism>
<keyword evidence="4" id="KW-1185">Reference proteome</keyword>
<gene>
    <name evidence="3" type="ORF">BJF95_14905</name>
</gene>
<feature type="domain" description="FAD-dependent urate hydroxylase HpyO/Asp monooxygenase CreE-like FAD/NAD(P)-binding" evidence="2">
    <location>
        <begin position="9"/>
        <end position="162"/>
    </location>
</feature>
<keyword evidence="1" id="KW-1133">Transmembrane helix</keyword>
<evidence type="ECO:0000256" key="1">
    <source>
        <dbReference type="SAM" id="Phobius"/>
    </source>
</evidence>